<evidence type="ECO:0000313" key="3">
    <source>
        <dbReference type="Proteomes" id="UP000006906"/>
    </source>
</evidence>
<dbReference type="EMBL" id="CM008974">
    <property type="protein sequence ID" value="PNW74038.1"/>
    <property type="molecule type" value="Genomic_DNA"/>
</dbReference>
<evidence type="ECO:0000313" key="2">
    <source>
        <dbReference type="EMBL" id="PNW74038.1"/>
    </source>
</evidence>
<feature type="compositionally biased region" description="Low complexity" evidence="1">
    <location>
        <begin position="270"/>
        <end position="279"/>
    </location>
</feature>
<feature type="region of interest" description="Disordered" evidence="1">
    <location>
        <begin position="101"/>
        <end position="132"/>
    </location>
</feature>
<feature type="region of interest" description="Disordered" evidence="1">
    <location>
        <begin position="741"/>
        <end position="765"/>
    </location>
</feature>
<dbReference type="GeneID" id="66056016"/>
<feature type="region of interest" description="Disordered" evidence="1">
    <location>
        <begin position="1"/>
        <end position="36"/>
    </location>
</feature>
<dbReference type="Gramene" id="PNW74038">
    <property type="protein sequence ID" value="PNW74038"/>
    <property type="gene ID" value="CHLRE_13g582850v5"/>
</dbReference>
<organism evidence="2 3">
    <name type="scientific">Chlamydomonas reinhardtii</name>
    <name type="common">Chlamydomonas smithii</name>
    <dbReference type="NCBI Taxonomy" id="3055"/>
    <lineage>
        <taxon>Eukaryota</taxon>
        <taxon>Viridiplantae</taxon>
        <taxon>Chlorophyta</taxon>
        <taxon>core chlorophytes</taxon>
        <taxon>Chlorophyceae</taxon>
        <taxon>CS clade</taxon>
        <taxon>Chlamydomonadales</taxon>
        <taxon>Chlamydomonadaceae</taxon>
        <taxon>Chlamydomonas</taxon>
    </lineage>
</organism>
<dbReference type="InParanoid" id="A0A2K3D0H8"/>
<reference evidence="2 3" key="1">
    <citation type="journal article" date="2007" name="Science">
        <title>The Chlamydomonas genome reveals the evolution of key animal and plant functions.</title>
        <authorList>
            <person name="Merchant S.S."/>
            <person name="Prochnik S.E."/>
            <person name="Vallon O."/>
            <person name="Harris E.H."/>
            <person name="Karpowicz S.J."/>
            <person name="Witman G.B."/>
            <person name="Terry A."/>
            <person name="Salamov A."/>
            <person name="Fritz-Laylin L.K."/>
            <person name="Marechal-Drouard L."/>
            <person name="Marshall W.F."/>
            <person name="Qu L.H."/>
            <person name="Nelson D.R."/>
            <person name="Sanderfoot A.A."/>
            <person name="Spalding M.H."/>
            <person name="Kapitonov V.V."/>
            <person name="Ren Q."/>
            <person name="Ferris P."/>
            <person name="Lindquist E."/>
            <person name="Shapiro H."/>
            <person name="Lucas S.M."/>
            <person name="Grimwood J."/>
            <person name="Schmutz J."/>
            <person name="Cardol P."/>
            <person name="Cerutti H."/>
            <person name="Chanfreau G."/>
            <person name="Chen C.L."/>
            <person name="Cognat V."/>
            <person name="Croft M.T."/>
            <person name="Dent R."/>
            <person name="Dutcher S."/>
            <person name="Fernandez E."/>
            <person name="Fukuzawa H."/>
            <person name="Gonzalez-Ballester D."/>
            <person name="Gonzalez-Halphen D."/>
            <person name="Hallmann A."/>
            <person name="Hanikenne M."/>
            <person name="Hippler M."/>
            <person name="Inwood W."/>
            <person name="Jabbari K."/>
            <person name="Kalanon M."/>
            <person name="Kuras R."/>
            <person name="Lefebvre P.A."/>
            <person name="Lemaire S.D."/>
            <person name="Lobanov A.V."/>
            <person name="Lohr M."/>
            <person name="Manuell A."/>
            <person name="Meier I."/>
            <person name="Mets L."/>
            <person name="Mittag M."/>
            <person name="Mittelmeier T."/>
            <person name="Moroney J.V."/>
            <person name="Moseley J."/>
            <person name="Napoli C."/>
            <person name="Nedelcu A.M."/>
            <person name="Niyogi K."/>
            <person name="Novoselov S.V."/>
            <person name="Paulsen I.T."/>
            <person name="Pazour G."/>
            <person name="Purton S."/>
            <person name="Ral J.P."/>
            <person name="Riano-Pachon D.M."/>
            <person name="Riekhof W."/>
            <person name="Rymarquis L."/>
            <person name="Schroda M."/>
            <person name="Stern D."/>
            <person name="Umen J."/>
            <person name="Willows R."/>
            <person name="Wilson N."/>
            <person name="Zimmer S.L."/>
            <person name="Allmer J."/>
            <person name="Balk J."/>
            <person name="Bisova K."/>
            <person name="Chen C.J."/>
            <person name="Elias M."/>
            <person name="Gendler K."/>
            <person name="Hauser C."/>
            <person name="Lamb M.R."/>
            <person name="Ledford H."/>
            <person name="Long J.C."/>
            <person name="Minagawa J."/>
            <person name="Page M.D."/>
            <person name="Pan J."/>
            <person name="Pootakham W."/>
            <person name="Roje S."/>
            <person name="Rose A."/>
            <person name="Stahlberg E."/>
            <person name="Terauchi A.M."/>
            <person name="Yang P."/>
            <person name="Ball S."/>
            <person name="Bowler C."/>
            <person name="Dieckmann C.L."/>
            <person name="Gladyshev V.N."/>
            <person name="Green P."/>
            <person name="Jorgensen R."/>
            <person name="Mayfield S."/>
            <person name="Mueller-Roeber B."/>
            <person name="Rajamani S."/>
            <person name="Sayre R.T."/>
            <person name="Brokstein P."/>
            <person name="Dubchak I."/>
            <person name="Goodstein D."/>
            <person name="Hornick L."/>
            <person name="Huang Y.W."/>
            <person name="Jhaveri J."/>
            <person name="Luo Y."/>
            <person name="Martinez D."/>
            <person name="Ngau W.C."/>
            <person name="Otillar B."/>
            <person name="Poliakov A."/>
            <person name="Porter A."/>
            <person name="Szajkowski L."/>
            <person name="Werner G."/>
            <person name="Zhou K."/>
            <person name="Grigoriev I.V."/>
            <person name="Rokhsar D.S."/>
            <person name="Grossman A.R."/>
        </authorList>
    </citation>
    <scope>NUCLEOTIDE SEQUENCE [LARGE SCALE GENOMIC DNA]</scope>
    <source>
        <strain evidence="3">CC-503</strain>
    </source>
</reference>
<evidence type="ECO:0000256" key="1">
    <source>
        <dbReference type="SAM" id="MobiDB-lite"/>
    </source>
</evidence>
<feature type="region of interest" description="Disordered" evidence="1">
    <location>
        <begin position="248"/>
        <end position="279"/>
    </location>
</feature>
<feature type="compositionally biased region" description="Low complexity" evidence="1">
    <location>
        <begin position="101"/>
        <end position="117"/>
    </location>
</feature>
<name>A0A2K3D0H8_CHLRE</name>
<accession>A0A2K3D0H8</accession>
<protein>
    <submittedName>
        <fullName evidence="2">Uncharacterized protein</fullName>
    </submittedName>
</protein>
<feature type="region of interest" description="Disordered" evidence="1">
    <location>
        <begin position="520"/>
        <end position="547"/>
    </location>
</feature>
<sequence length="872" mass="88998">MSGVAAEEPQETEVRVAPPVSASRRPSRGPLGVTRSAQNEFKRWYAAGQNYHYAAANWLALREGEEGAAAPELSKHSFTGLHGISSRRGRVVAARCLAFTPPASAPTSAAPSAPTSPQRREAEARPRGRLLPPRALEELSAARPSSHAELPPSGSRVRSLLQKLEAAAGQLRLSCNEERLEEVRRRLRPQASAPARGAHGEEGAAKQPALASYASLQGRCWLPAAGRPELSDLSCRLSIDCSAASMTERSSSASAGSERSDDCGSGCGSGSTSASNSIGGLDIESRWGVATSSGWRGSSSQQLSKLCTTSCDVGDTSIGGGCSSSASSPPAARLPSCHSWRSTCLRQPLPARTRDGGDSRVAAADCEVPCAPHSQSVGPSSAGCRGSGWACTAQDGDGCPVVSGQEAKPVTAVPACGRAPSTAAFPATAASVSILEASASPDTLARQHMCSTTEGTWYGDGAGWEAQRASTLDEETARAAAGSLAAAPHRPKALCLSTAPITFPGNLGCCTPTRHTPSAFGVPSRHGAGGQGSPLSASSPTHSTPPALLEPIFQALGPKAAPAAPMPTAPPQGLKRSSTSGSDVEDGSSSAAALNSAAPQRGAADVAGGTAGAGAATPARQPSVGRRRRAEAVPVLEPHDLFLAQLLASPQSPAPPALASRGTGGSSLWTWGRTLAGLGRRRNLWGAADSKDAAGAGAAEATAGAERLDAGSAAAAQPSGRGDPTEDLLPRFGSEARFVMKPRGGSAGMQPSNANHGGDGQGTTHVLGRAASMSSAHSAAPSGPDTMAVHRQLQSAAAKRRLGAGLSGSPTPQHPLLERAQQPAQPQRSWRGWSFRAPQRFAALAGDSTALQYDLDVLRELEQGWSSQCAMQ</sequence>
<feature type="region of interest" description="Disordered" evidence="1">
    <location>
        <begin position="705"/>
        <end position="729"/>
    </location>
</feature>
<dbReference type="KEGG" id="cre:CHLRE_13g582850v5"/>
<dbReference type="ExpressionAtlas" id="A0A2K3D0H8">
    <property type="expression patterns" value="baseline and differential"/>
</dbReference>
<dbReference type="Proteomes" id="UP000006906">
    <property type="component" value="Chromosome 13"/>
</dbReference>
<feature type="compositionally biased region" description="Low complexity" evidence="1">
    <location>
        <begin position="588"/>
        <end position="619"/>
    </location>
</feature>
<feature type="region of interest" description="Disordered" evidence="1">
    <location>
        <begin position="559"/>
        <end position="629"/>
    </location>
</feature>
<feature type="compositionally biased region" description="Low complexity" evidence="1">
    <location>
        <begin position="248"/>
        <end position="257"/>
    </location>
</feature>
<proteinExistence type="predicted"/>
<feature type="compositionally biased region" description="Low complexity" evidence="1">
    <location>
        <begin position="533"/>
        <end position="547"/>
    </location>
</feature>
<dbReference type="AlphaFoldDB" id="A0A2K3D0H8"/>
<dbReference type="OrthoDB" id="10632123at2759"/>
<keyword evidence="3" id="KW-1185">Reference proteome</keyword>
<dbReference type="RefSeq" id="XP_042917579.1">
    <property type="nucleotide sequence ID" value="XM_043069604.1"/>
</dbReference>
<gene>
    <name evidence="2" type="ORF">CHLRE_13g582850v5</name>
</gene>
<feature type="region of interest" description="Disordered" evidence="1">
    <location>
        <begin position="801"/>
        <end position="831"/>
    </location>
</feature>